<dbReference type="EMBL" id="MUMY01000001">
    <property type="protein sequence ID" value="ONM50423.1"/>
    <property type="molecule type" value="Genomic_DNA"/>
</dbReference>
<dbReference type="RefSeq" id="WP_077114222.1">
    <property type="nucleotide sequence ID" value="NZ_LOKT01000001.1"/>
</dbReference>
<dbReference type="OrthoDB" id="4559751at2"/>
<accession>A0A1W0B8K4</accession>
<dbReference type="Pfam" id="PF02575">
    <property type="entry name" value="YbaB_DNA_bd"/>
    <property type="match status" value="1"/>
</dbReference>
<gene>
    <name evidence="2" type="ORF">B0T46_00365</name>
</gene>
<reference evidence="2 3" key="1">
    <citation type="journal article" date="2016" name="Antonie Van Leeuwenhoek">
        <title>Nocardia donostiensis sp. nov., isolated from human respiratory specimens.</title>
        <authorList>
            <person name="Ercibengoa M."/>
            <person name="Bell M."/>
            <person name="Marimon J.M."/>
            <person name="Humrighouse B."/>
            <person name="Klenk H.P."/>
            <person name="Potter G."/>
            <person name="Perez-Trallero E."/>
        </authorList>
    </citation>
    <scope>NUCLEOTIDE SEQUENCE [LARGE SCALE GENOMIC DNA]</scope>
    <source>
        <strain evidence="2 3">X1655</strain>
    </source>
</reference>
<dbReference type="InterPro" id="IPR004401">
    <property type="entry name" value="YbaB/EbfC"/>
</dbReference>
<evidence type="ECO:0000313" key="3">
    <source>
        <dbReference type="Proteomes" id="UP000188836"/>
    </source>
</evidence>
<organism evidence="2 3">
    <name type="scientific">Nocardia donostiensis</name>
    <dbReference type="NCBI Taxonomy" id="1538463"/>
    <lineage>
        <taxon>Bacteria</taxon>
        <taxon>Bacillati</taxon>
        <taxon>Actinomycetota</taxon>
        <taxon>Actinomycetes</taxon>
        <taxon>Mycobacteriales</taxon>
        <taxon>Nocardiaceae</taxon>
        <taxon>Nocardia</taxon>
    </lineage>
</organism>
<comment type="caution">
    <text evidence="2">The sequence shown here is derived from an EMBL/GenBank/DDBJ whole genome shotgun (WGS) entry which is preliminary data.</text>
</comment>
<dbReference type="GO" id="GO:0003677">
    <property type="term" value="F:DNA binding"/>
    <property type="evidence" value="ECO:0007669"/>
    <property type="project" value="InterPro"/>
</dbReference>
<dbReference type="Proteomes" id="UP000188836">
    <property type="component" value="Unassembled WGS sequence"/>
</dbReference>
<dbReference type="SUPFAM" id="SSF82607">
    <property type="entry name" value="YbaB-like"/>
    <property type="match status" value="1"/>
</dbReference>
<feature type="region of interest" description="Disordered" evidence="1">
    <location>
        <begin position="138"/>
        <end position="177"/>
    </location>
</feature>
<protein>
    <recommendedName>
        <fullName evidence="4">YbaB/EbfC family DNA-binding protein</fullName>
    </recommendedName>
</protein>
<evidence type="ECO:0008006" key="4">
    <source>
        <dbReference type="Google" id="ProtNLM"/>
    </source>
</evidence>
<evidence type="ECO:0000256" key="1">
    <source>
        <dbReference type="SAM" id="MobiDB-lite"/>
    </source>
</evidence>
<feature type="compositionally biased region" description="Basic and acidic residues" evidence="1">
    <location>
        <begin position="166"/>
        <end position="177"/>
    </location>
</feature>
<proteinExistence type="predicted"/>
<dbReference type="AlphaFoldDB" id="A0A1W0B8K4"/>
<evidence type="ECO:0000313" key="2">
    <source>
        <dbReference type="EMBL" id="ONM50423.1"/>
    </source>
</evidence>
<sequence length="177" mass="19638">MNDDRAAARARNEALRDQVGQLLHTYEQQRKDLVAAQERFAATQVTAWSSDNLVRVVSNAAGIPIEVTLEPEAFKRSTPANLSHSITEAVQDAARQAVAASERAFASVETAADDIPDLSDLVPGAPSLRELVDSLIPIPVSQQQAEPEPQPVERDARDLEEDEDDYYRNRSYLEDRR</sequence>
<dbReference type="Gene3D" id="3.30.1310.10">
    <property type="entry name" value="Nucleoid-associated protein YbaB-like domain"/>
    <property type="match status" value="1"/>
</dbReference>
<name>A0A1W0B8K4_9NOCA</name>
<dbReference type="InterPro" id="IPR036894">
    <property type="entry name" value="YbaB-like_sf"/>
</dbReference>
<dbReference type="STRING" id="1538463.B0T36_01795"/>
<keyword evidence="3" id="KW-1185">Reference proteome</keyword>